<dbReference type="RefSeq" id="WP_189177691.1">
    <property type="nucleotide sequence ID" value="NZ_BMNG01000028.1"/>
</dbReference>
<protein>
    <submittedName>
        <fullName evidence="1">Uncharacterized protein</fullName>
    </submittedName>
</protein>
<evidence type="ECO:0000313" key="2">
    <source>
        <dbReference type="Proteomes" id="UP000656881"/>
    </source>
</evidence>
<evidence type="ECO:0000313" key="1">
    <source>
        <dbReference type="EMBL" id="GGO59409.1"/>
    </source>
</evidence>
<name>A0ABQ2MWX6_9ACTN</name>
<organism evidence="1 2">
    <name type="scientific">Streptomyces lasiicapitis</name>
    <dbReference type="NCBI Taxonomy" id="1923961"/>
    <lineage>
        <taxon>Bacteria</taxon>
        <taxon>Bacillati</taxon>
        <taxon>Actinomycetota</taxon>
        <taxon>Actinomycetes</taxon>
        <taxon>Kitasatosporales</taxon>
        <taxon>Streptomycetaceae</taxon>
        <taxon>Streptomyces</taxon>
    </lineage>
</organism>
<gene>
    <name evidence="1" type="ORF">GCM10012286_80940</name>
</gene>
<sequence length="393" mass="42964">MTYAIPVPLPSALVDHHAVDLERNYSDGWGVRVDDVATAPSGEMYVLHGVYRAHRVDDNGADAAKTVNFGYSLLTRYAPDGAVLATAVSGQSEYMRQDTTLGGPTTGLGEELWWAKGLCVLPDGTLAVTAPNDQTHLVTADLTAVTTHYGASRCRHEDGPSDPFATWISTTPSGRLLCTTGEYGVYNYGSLIGNIVSLADQPLAPSTKPSLRALASMEAEPVKHTEADLRPGVLFHGRPVGMDHRPRPSLTEHLTALELTATQYDWHDARLGRPAVVREDLFVVPVFGHIYRGGSRGQRFAFILVSDEGEFVGQLGGMHLHRDSPFTGFCFEIAADPARERIYRIPCPAMLGDLGQVEEDALRSYAKERAALKKQWQPVNWHWVDGAALLHRL</sequence>
<dbReference type="Proteomes" id="UP000656881">
    <property type="component" value="Unassembled WGS sequence"/>
</dbReference>
<keyword evidence="2" id="KW-1185">Reference proteome</keyword>
<dbReference type="EMBL" id="BMNG01000028">
    <property type="protein sequence ID" value="GGO59409.1"/>
    <property type="molecule type" value="Genomic_DNA"/>
</dbReference>
<proteinExistence type="predicted"/>
<reference evidence="2" key="1">
    <citation type="journal article" date="2019" name="Int. J. Syst. Evol. Microbiol.">
        <title>The Global Catalogue of Microorganisms (GCM) 10K type strain sequencing project: providing services to taxonomists for standard genome sequencing and annotation.</title>
        <authorList>
            <consortium name="The Broad Institute Genomics Platform"/>
            <consortium name="The Broad Institute Genome Sequencing Center for Infectious Disease"/>
            <person name="Wu L."/>
            <person name="Ma J."/>
        </authorList>
    </citation>
    <scope>NUCLEOTIDE SEQUENCE [LARGE SCALE GENOMIC DNA]</scope>
    <source>
        <strain evidence="2">CGMCC 4.7349</strain>
    </source>
</reference>
<dbReference type="SUPFAM" id="SSF63829">
    <property type="entry name" value="Calcium-dependent phosphotriesterase"/>
    <property type="match status" value="1"/>
</dbReference>
<accession>A0ABQ2MWX6</accession>
<comment type="caution">
    <text evidence="1">The sequence shown here is derived from an EMBL/GenBank/DDBJ whole genome shotgun (WGS) entry which is preliminary data.</text>
</comment>